<name>A0ABR0EY78_ZASCE</name>
<protein>
    <submittedName>
        <fullName evidence="2">Uncharacterized protein</fullName>
    </submittedName>
</protein>
<gene>
    <name evidence="2" type="ORF">PRZ48_004120</name>
</gene>
<keyword evidence="3" id="KW-1185">Reference proteome</keyword>
<organism evidence="2 3">
    <name type="scientific">Zasmidium cellare</name>
    <name type="common">Wine cellar mold</name>
    <name type="synonym">Racodium cellare</name>
    <dbReference type="NCBI Taxonomy" id="395010"/>
    <lineage>
        <taxon>Eukaryota</taxon>
        <taxon>Fungi</taxon>
        <taxon>Dikarya</taxon>
        <taxon>Ascomycota</taxon>
        <taxon>Pezizomycotina</taxon>
        <taxon>Dothideomycetes</taxon>
        <taxon>Dothideomycetidae</taxon>
        <taxon>Mycosphaerellales</taxon>
        <taxon>Mycosphaerellaceae</taxon>
        <taxon>Zasmidium</taxon>
    </lineage>
</organism>
<proteinExistence type="predicted"/>
<keyword evidence="1" id="KW-0732">Signal</keyword>
<accession>A0ABR0EY78</accession>
<feature type="signal peptide" evidence="1">
    <location>
        <begin position="1"/>
        <end position="16"/>
    </location>
</feature>
<comment type="caution">
    <text evidence="2">The sequence shown here is derived from an EMBL/GenBank/DDBJ whole genome shotgun (WGS) entry which is preliminary data.</text>
</comment>
<reference evidence="2 3" key="1">
    <citation type="journal article" date="2023" name="G3 (Bethesda)">
        <title>A chromosome-level genome assembly of Zasmidium syzygii isolated from banana leaves.</title>
        <authorList>
            <person name="van Westerhoven A.C."/>
            <person name="Mehrabi R."/>
            <person name="Talebi R."/>
            <person name="Steentjes M.B.F."/>
            <person name="Corcolon B."/>
            <person name="Chong P.A."/>
            <person name="Kema G.H.J."/>
            <person name="Seidl M.F."/>
        </authorList>
    </citation>
    <scope>NUCLEOTIDE SEQUENCE [LARGE SCALE GENOMIC DNA]</scope>
    <source>
        <strain evidence="2 3">P124</strain>
    </source>
</reference>
<dbReference type="Proteomes" id="UP001305779">
    <property type="component" value="Unassembled WGS sequence"/>
</dbReference>
<evidence type="ECO:0000313" key="2">
    <source>
        <dbReference type="EMBL" id="KAK4506155.1"/>
    </source>
</evidence>
<sequence>MKVAFATALLAGLAAAAPSQMQARDEKAVEKRLGPFGLAVVGGIVSGIVGAAAKKFLDGGSSKRAIQTFQEFEGGFALNVANSIAVNANDDEASLCVKTGGYNLTDDVKTRALATVELTSSENDVSDFDCFFASGNGTVTINLPDLLSNFAVKAGPFSFEDGVLTLSS</sequence>
<evidence type="ECO:0000256" key="1">
    <source>
        <dbReference type="SAM" id="SignalP"/>
    </source>
</evidence>
<feature type="chain" id="PRO_5045043106" evidence="1">
    <location>
        <begin position="17"/>
        <end position="168"/>
    </location>
</feature>
<evidence type="ECO:0000313" key="3">
    <source>
        <dbReference type="Proteomes" id="UP001305779"/>
    </source>
</evidence>
<dbReference type="EMBL" id="JAXOVC010000002">
    <property type="protein sequence ID" value="KAK4506155.1"/>
    <property type="molecule type" value="Genomic_DNA"/>
</dbReference>